<comment type="caution">
    <text evidence="2">The sequence shown here is derived from an EMBL/GenBank/DDBJ whole genome shotgun (WGS) entry which is preliminary data.</text>
</comment>
<accession>A0A9N9YHY0</accession>
<feature type="compositionally biased region" description="Basic and acidic residues" evidence="1">
    <location>
        <begin position="124"/>
        <end position="135"/>
    </location>
</feature>
<reference evidence="2" key="1">
    <citation type="submission" date="2021-10" db="EMBL/GenBank/DDBJ databases">
        <authorList>
            <person name="Piombo E."/>
        </authorList>
    </citation>
    <scope>NUCLEOTIDE SEQUENCE</scope>
</reference>
<sequence>MSDTFNNWFLDIVPDSGEWMEGIPPPPPLLPAEETFVELQPEEPKEQPTPEMLIEKANARLERLTMEGRKSYFGKFVSHLKYSEIDWSNWEKKKKLEAEAQSAIDRRMAGGKTPPPSPQHNIKRKFDSAFPTEKE</sequence>
<organism evidence="2 3">
    <name type="scientific">Clonostachys rhizophaga</name>
    <dbReference type="NCBI Taxonomy" id="160324"/>
    <lineage>
        <taxon>Eukaryota</taxon>
        <taxon>Fungi</taxon>
        <taxon>Dikarya</taxon>
        <taxon>Ascomycota</taxon>
        <taxon>Pezizomycotina</taxon>
        <taxon>Sordariomycetes</taxon>
        <taxon>Hypocreomycetidae</taxon>
        <taxon>Hypocreales</taxon>
        <taxon>Bionectriaceae</taxon>
        <taxon>Clonostachys</taxon>
    </lineage>
</organism>
<evidence type="ECO:0000313" key="3">
    <source>
        <dbReference type="Proteomes" id="UP000696573"/>
    </source>
</evidence>
<evidence type="ECO:0000313" key="2">
    <source>
        <dbReference type="EMBL" id="CAH0024413.1"/>
    </source>
</evidence>
<dbReference type="OrthoDB" id="10434859at2759"/>
<name>A0A9N9YHY0_9HYPO</name>
<evidence type="ECO:0000256" key="1">
    <source>
        <dbReference type="SAM" id="MobiDB-lite"/>
    </source>
</evidence>
<keyword evidence="3" id="KW-1185">Reference proteome</keyword>
<dbReference type="AlphaFoldDB" id="A0A9N9YHY0"/>
<gene>
    <name evidence="2" type="ORF">CRHIZ90672A_00018410</name>
</gene>
<proteinExistence type="predicted"/>
<dbReference type="Proteomes" id="UP000696573">
    <property type="component" value="Unassembled WGS sequence"/>
</dbReference>
<feature type="region of interest" description="Disordered" evidence="1">
    <location>
        <begin position="101"/>
        <end position="135"/>
    </location>
</feature>
<dbReference type="EMBL" id="CABFNQ020000695">
    <property type="protein sequence ID" value="CAH0024413.1"/>
    <property type="molecule type" value="Genomic_DNA"/>
</dbReference>
<protein>
    <submittedName>
        <fullName evidence="2">Uncharacterized protein</fullName>
    </submittedName>
</protein>